<gene>
    <name evidence="8 10" type="primary">proS</name>
    <name evidence="11" type="ORF">B2G44_00625</name>
    <name evidence="10" type="ORF">OC712_01145</name>
</gene>
<dbReference type="PRINTS" id="PR01046">
    <property type="entry name" value="TRNASYNTHPRO"/>
</dbReference>
<dbReference type="PANTHER" id="PTHR43382">
    <property type="entry name" value="PROLYL-TRNA SYNTHETASE"/>
    <property type="match status" value="1"/>
</dbReference>
<dbReference type="GO" id="GO:0017101">
    <property type="term" value="C:aminoacyl-tRNA synthetase multienzyme complex"/>
    <property type="evidence" value="ECO:0007669"/>
    <property type="project" value="TreeGrafter"/>
</dbReference>
<dbReference type="Proteomes" id="UP000189722">
    <property type="component" value="Unassembled WGS sequence"/>
</dbReference>
<dbReference type="PANTHER" id="PTHR43382:SF2">
    <property type="entry name" value="BIFUNCTIONAL GLUTAMATE_PROLINE--TRNA LIGASE"/>
    <property type="match status" value="1"/>
</dbReference>
<dbReference type="InterPro" id="IPR004154">
    <property type="entry name" value="Anticodon-bd"/>
</dbReference>
<dbReference type="SUPFAM" id="SSF64586">
    <property type="entry name" value="C-terminal domain of ProRS"/>
    <property type="match status" value="1"/>
</dbReference>
<dbReference type="NCBIfam" id="TIGR00408">
    <property type="entry name" value="proS_fam_I"/>
    <property type="match status" value="1"/>
</dbReference>
<dbReference type="Proteomes" id="UP001383392">
    <property type="component" value="Unassembled WGS sequence"/>
</dbReference>
<evidence type="ECO:0000256" key="4">
    <source>
        <dbReference type="ARBA" id="ARBA00022840"/>
    </source>
</evidence>
<comment type="subcellular location">
    <subcellularLocation>
        <location evidence="8">Cytoplasm</location>
    </subcellularLocation>
</comment>
<evidence type="ECO:0000256" key="8">
    <source>
        <dbReference type="HAMAP-Rule" id="MF_01571"/>
    </source>
</evidence>
<dbReference type="SMART" id="SM00946">
    <property type="entry name" value="ProRS-C_1"/>
    <property type="match status" value="1"/>
</dbReference>
<sequence length="473" mass="55305">MKKKLVKMVHFRDIDFSQWYTDLCLKAELISYSDVPGFFIYLPNGYFLWEMIQKFLNNYLKKSNHQNVYFPLLFSENLFQLEKDHIKGFAPETLIIDKIANQLLPSKLIIRPTSEVIFSQYYSNIITSYRDLPKLFNQWCSVVRWEKNTKPFLRSKEILWQEGHTVHASKKEALAETLYILNLYKKLGKKLLAIPFISGIKTEKEKFKGAVTTYAIETLMYDGQSLQAGTSHYLGTNFSKIFKIQFQDQNSVIQLAHQTSWAVSSRLIGAIIMVHGDDEGLVMPPYIAPIQIVIIPLRLNNSLLLTKVNFYYKQLFKKYRTKLDIQNKNIGWKFSHYELQGIPLRLEIGEQELKNDQITIFIRHSRKKIIINASELLINITELFKNIHQNMFDKALQRMTKNIYIANNYEEFKINLFKKGYVKMSVLANEAEEIIKKETGATARVILKEKLLNKICPVTHKKANQTILFARAY</sequence>
<evidence type="ECO:0000256" key="1">
    <source>
        <dbReference type="ARBA" id="ARBA00022490"/>
    </source>
</evidence>
<dbReference type="InterPro" id="IPR002314">
    <property type="entry name" value="aa-tRNA-synt_IIb"/>
</dbReference>
<dbReference type="AlphaFoldDB" id="A0A1S9M2Z3"/>
<comment type="subunit">
    <text evidence="8">Homodimer.</text>
</comment>
<evidence type="ECO:0000259" key="9">
    <source>
        <dbReference type="PROSITE" id="PS50862"/>
    </source>
</evidence>
<feature type="domain" description="Aminoacyl-transfer RNA synthetases class-II family profile" evidence="9">
    <location>
        <begin position="43"/>
        <end position="284"/>
    </location>
</feature>
<protein>
    <recommendedName>
        <fullName evidence="8">Proline--tRNA ligase</fullName>
        <ecNumber evidence="8">6.1.1.15</ecNumber>
    </recommendedName>
    <alternativeName>
        <fullName evidence="8">Prolyl-tRNA synthetase</fullName>
        <shortName evidence="8">ProRS</shortName>
    </alternativeName>
</protein>
<comment type="function">
    <text evidence="8">Catalyzes the attachment of proline to tRNA(Pro) in a two-step reaction: proline is first activated by ATP to form Pro-AMP and then transferred to the acceptor end of tRNA(Pro).</text>
</comment>
<name>A0A1S9M2Z3_9MOLU</name>
<comment type="similarity">
    <text evidence="8">Belongs to the class-II aminoacyl-tRNA synthetase family. ProS type 3 subfamily.</text>
</comment>
<keyword evidence="5 8" id="KW-0648">Protein biosynthesis</keyword>
<dbReference type="GO" id="GO:0004827">
    <property type="term" value="F:proline-tRNA ligase activity"/>
    <property type="evidence" value="ECO:0007669"/>
    <property type="project" value="UniProtKB-UniRule"/>
</dbReference>
<keyword evidence="6 8" id="KW-0030">Aminoacyl-tRNA synthetase</keyword>
<dbReference type="EC" id="6.1.1.15" evidence="8"/>
<dbReference type="InterPro" id="IPR017449">
    <property type="entry name" value="Pro-tRNA_synth_II"/>
</dbReference>
<evidence type="ECO:0000313" key="13">
    <source>
        <dbReference type="Proteomes" id="UP001383392"/>
    </source>
</evidence>
<dbReference type="OrthoDB" id="9809052at2"/>
<dbReference type="Gene3D" id="3.30.930.10">
    <property type="entry name" value="Bira Bifunctional Protein, Domain 2"/>
    <property type="match status" value="1"/>
</dbReference>
<dbReference type="HAMAP" id="MF_01571">
    <property type="entry name" value="Pro_tRNA_synth_type3"/>
    <property type="match status" value="1"/>
</dbReference>
<keyword evidence="4 8" id="KW-0067">ATP-binding</keyword>
<dbReference type="STRING" id="180978.B2G44_00625"/>
<keyword evidence="13" id="KW-1185">Reference proteome</keyword>
<dbReference type="InterPro" id="IPR006195">
    <property type="entry name" value="aa-tRNA-synth_II"/>
</dbReference>
<dbReference type="SUPFAM" id="SSF52954">
    <property type="entry name" value="Class II aaRS ABD-related"/>
    <property type="match status" value="1"/>
</dbReference>
<dbReference type="PROSITE" id="PS50862">
    <property type="entry name" value="AA_TRNA_LIGASE_II"/>
    <property type="match status" value="1"/>
</dbReference>
<dbReference type="GO" id="GO:0006433">
    <property type="term" value="P:prolyl-tRNA aminoacylation"/>
    <property type="evidence" value="ECO:0007669"/>
    <property type="project" value="UniProtKB-UniRule"/>
</dbReference>
<evidence type="ECO:0000256" key="6">
    <source>
        <dbReference type="ARBA" id="ARBA00023146"/>
    </source>
</evidence>
<dbReference type="Gene3D" id="3.30.110.30">
    <property type="entry name" value="C-terminal domain of ProRS"/>
    <property type="match status" value="1"/>
</dbReference>
<dbReference type="EMBL" id="JAOSJG010000007">
    <property type="protein sequence ID" value="MEK0309090.1"/>
    <property type="molecule type" value="Genomic_DNA"/>
</dbReference>
<dbReference type="InterPro" id="IPR002316">
    <property type="entry name" value="Pro-tRNA-ligase_IIa"/>
</dbReference>
<dbReference type="GO" id="GO:0005524">
    <property type="term" value="F:ATP binding"/>
    <property type="evidence" value="ECO:0007669"/>
    <property type="project" value="UniProtKB-UniRule"/>
</dbReference>
<evidence type="ECO:0000313" key="10">
    <source>
        <dbReference type="EMBL" id="MEK0309090.1"/>
    </source>
</evidence>
<dbReference type="Gene3D" id="3.40.50.800">
    <property type="entry name" value="Anticodon-binding domain"/>
    <property type="match status" value="1"/>
</dbReference>
<keyword evidence="3 8" id="KW-0547">Nucleotide-binding</keyword>
<dbReference type="GO" id="GO:0005737">
    <property type="term" value="C:cytoplasm"/>
    <property type="evidence" value="ECO:0007669"/>
    <property type="project" value="UniProtKB-SubCell"/>
</dbReference>
<dbReference type="RefSeq" id="WP_078122932.1">
    <property type="nucleotide sequence ID" value="NZ_JAOSJG010000007.1"/>
</dbReference>
<evidence type="ECO:0000313" key="11">
    <source>
        <dbReference type="EMBL" id="OOP59655.1"/>
    </source>
</evidence>
<dbReference type="InterPro" id="IPR016061">
    <property type="entry name" value="Pro-tRNA_ligase_II_C"/>
</dbReference>
<evidence type="ECO:0000256" key="2">
    <source>
        <dbReference type="ARBA" id="ARBA00022598"/>
    </source>
</evidence>
<comment type="domain">
    <text evidence="8">Consists of three domains: the N-terminal catalytic domain, the anticodon-binding domain and the C-terminal extension.</text>
</comment>
<keyword evidence="2 8" id="KW-0436">Ligase</keyword>
<proteinExistence type="inferred from homology"/>
<dbReference type="EMBL" id="MWKN01000016">
    <property type="protein sequence ID" value="OOP59655.1"/>
    <property type="molecule type" value="Genomic_DNA"/>
</dbReference>
<comment type="catalytic activity">
    <reaction evidence="7 8">
        <text>tRNA(Pro) + L-proline + ATP = L-prolyl-tRNA(Pro) + AMP + diphosphate</text>
        <dbReference type="Rhea" id="RHEA:14305"/>
        <dbReference type="Rhea" id="RHEA-COMP:9700"/>
        <dbReference type="Rhea" id="RHEA-COMP:9702"/>
        <dbReference type="ChEBI" id="CHEBI:30616"/>
        <dbReference type="ChEBI" id="CHEBI:33019"/>
        <dbReference type="ChEBI" id="CHEBI:60039"/>
        <dbReference type="ChEBI" id="CHEBI:78442"/>
        <dbReference type="ChEBI" id="CHEBI:78532"/>
        <dbReference type="ChEBI" id="CHEBI:456215"/>
        <dbReference type="EC" id="6.1.1.15"/>
    </reaction>
</comment>
<reference evidence="11 12" key="1">
    <citation type="submission" date="2017-02" db="EMBL/GenBank/DDBJ databases">
        <title>A draft genome of 'Candidatus Phytoplasma aurantifolia' the agent of the witches-broom disease of lime.</title>
        <authorList>
            <person name="Foissac X."/>
            <person name="Carle P."/>
        </authorList>
    </citation>
    <scope>NUCLEOTIDE SEQUENCE [LARGE SCALE GENOMIC DNA]</scope>
    <source>
        <strain evidence="11 12">WBDL</strain>
    </source>
</reference>
<evidence type="ECO:0000256" key="7">
    <source>
        <dbReference type="ARBA" id="ARBA00047671"/>
    </source>
</evidence>
<dbReference type="Pfam" id="PF03129">
    <property type="entry name" value="HGTP_anticodon"/>
    <property type="match status" value="1"/>
</dbReference>
<dbReference type="InterPro" id="IPR045864">
    <property type="entry name" value="aa-tRNA-synth_II/BPL/LPL"/>
</dbReference>
<accession>A0A1S9M2Z3</accession>
<dbReference type="Pfam" id="PF00587">
    <property type="entry name" value="tRNA-synt_2b"/>
    <property type="match status" value="1"/>
</dbReference>
<dbReference type="SUPFAM" id="SSF55681">
    <property type="entry name" value="Class II aaRS and biotin synthetases"/>
    <property type="match status" value="1"/>
</dbReference>
<organism evidence="11 12">
    <name type="scientific">Candidatus Phytoplasma citri</name>
    <dbReference type="NCBI Taxonomy" id="180978"/>
    <lineage>
        <taxon>Bacteria</taxon>
        <taxon>Bacillati</taxon>
        <taxon>Mycoplasmatota</taxon>
        <taxon>Mollicutes</taxon>
        <taxon>Acholeplasmatales</taxon>
        <taxon>Acholeplasmataceae</taxon>
        <taxon>Candidatus Phytoplasma</taxon>
        <taxon>16SrII (Peanut WB group)</taxon>
    </lineage>
</organism>
<dbReference type="InterPro" id="IPR036621">
    <property type="entry name" value="Anticodon-bd_dom_sf"/>
</dbReference>
<keyword evidence="1 8" id="KW-0963">Cytoplasm</keyword>
<dbReference type="Pfam" id="PF09180">
    <property type="entry name" value="ProRS-C_1"/>
    <property type="match status" value="1"/>
</dbReference>
<reference evidence="10 13" key="2">
    <citation type="journal article" date="2023" name="Int. J. Syst. Evol. Microbiol.">
        <title>The observation of taxonomic boundaries for the 16SrII and 16SrXXV phytoplasmas using genome-based delimitation.</title>
        <authorList>
            <person name="Rodrigues Jardim B."/>
            <person name="Tran-Nguyen L.T.T."/>
            <person name="Gambley C."/>
            <person name="Al-Sadi A.M."/>
            <person name="Al-Subhi A.M."/>
            <person name="Foissac X."/>
            <person name="Salar P."/>
            <person name="Cai H."/>
            <person name="Yang J.Y."/>
            <person name="Davis R."/>
            <person name="Jones L."/>
            <person name="Rodoni B."/>
            <person name="Constable F.E."/>
        </authorList>
    </citation>
    <scope>NUCLEOTIDE SEQUENCE [LARGE SCALE GENOMIC DNA]</scope>
    <source>
        <strain evidence="10">BAWM-OMN-P75</strain>
    </source>
</reference>
<evidence type="ECO:0000256" key="3">
    <source>
        <dbReference type="ARBA" id="ARBA00022741"/>
    </source>
</evidence>
<comment type="caution">
    <text evidence="11">The sequence shown here is derived from an EMBL/GenBank/DDBJ whole genome shotgun (WGS) entry which is preliminary data.</text>
</comment>
<dbReference type="InterPro" id="IPR004499">
    <property type="entry name" value="Pro-tRNA-ligase_IIa_arc-type"/>
</dbReference>
<evidence type="ECO:0000313" key="12">
    <source>
        <dbReference type="Proteomes" id="UP000189722"/>
    </source>
</evidence>
<evidence type="ECO:0000256" key="5">
    <source>
        <dbReference type="ARBA" id="ARBA00022917"/>
    </source>
</evidence>